<dbReference type="InterPro" id="IPR001537">
    <property type="entry name" value="SpoU_MeTrfase"/>
</dbReference>
<comment type="function">
    <text evidence="6">Methylates the ribose at the nucleotide 34 wobble position in the two leucyl isoacceptors tRNA(Leu)(CmAA) and tRNA(Leu)(cmnm5UmAA). Catalyzes the methyl transfer from S-adenosyl-L-methionine to the 2'-OH of the wobble nucleotide.</text>
</comment>
<dbReference type="STRING" id="1817772.A2527_13190"/>
<dbReference type="PANTHER" id="PTHR42971:SF1">
    <property type="entry name" value="TRNA (CYTIDINE(34)-2'-O)-METHYLTRANSFERASE"/>
    <property type="match status" value="1"/>
</dbReference>
<dbReference type="HAMAP" id="MF_01885">
    <property type="entry name" value="tRNA_methyltr_TrmL"/>
    <property type="match status" value="1"/>
</dbReference>
<evidence type="ECO:0000256" key="6">
    <source>
        <dbReference type="HAMAP-Rule" id="MF_01885"/>
    </source>
</evidence>
<evidence type="ECO:0000256" key="5">
    <source>
        <dbReference type="ARBA" id="ARBA00022694"/>
    </source>
</evidence>
<comment type="caution">
    <text evidence="9">The sequence shown here is derived from an EMBL/GenBank/DDBJ whole genome shotgun (WGS) entry which is preliminary data.</text>
</comment>
<keyword evidence="2 6" id="KW-0489">Methyltransferase</keyword>
<evidence type="ECO:0000256" key="2">
    <source>
        <dbReference type="ARBA" id="ARBA00022603"/>
    </source>
</evidence>
<dbReference type="InterPro" id="IPR029028">
    <property type="entry name" value="Alpha/beta_knot_MTases"/>
</dbReference>
<dbReference type="InterPro" id="IPR029026">
    <property type="entry name" value="tRNA_m1G_MTases_N"/>
</dbReference>
<sequence>MLSFTITLLEPEIPPNTGNIARLCAATGASLELVGRLGFKIDDKAVRRAGLDYWDQVDLIRVEALDSLMENLDPDRIHLFTTKTTKRYWEARYNPGDRLIFGPETRGIDEIWLNRYKGRLVTVPQWPGRVRSLNLSNVAALGLYEALRQNQGLIP</sequence>
<organism evidence="9 10">
    <name type="scientific">Candidatus Lambdaproteobacteria bacterium RIFOXYD2_FULL_50_16</name>
    <dbReference type="NCBI Taxonomy" id="1817772"/>
    <lineage>
        <taxon>Bacteria</taxon>
        <taxon>Pseudomonadati</taxon>
        <taxon>Pseudomonadota</taxon>
        <taxon>Candidatus Lambdaproteobacteria</taxon>
    </lineage>
</organism>
<dbReference type="EMBL" id="MFNE01000005">
    <property type="protein sequence ID" value="OGG97102.1"/>
    <property type="molecule type" value="Genomic_DNA"/>
</dbReference>
<proteinExistence type="inferred from homology"/>
<protein>
    <recommendedName>
        <fullName evidence="6">tRNA (cytidine(34)-2'-O)-methyltransferase</fullName>
        <ecNumber evidence="6">2.1.1.207</ecNumber>
    </recommendedName>
    <alternativeName>
        <fullName evidence="6">tRNA (cytidine/uridine-2'-O-)-methyltransferase TrmL</fullName>
    </alternativeName>
</protein>
<feature type="domain" description="tRNA/rRNA methyltransferase SpoU type" evidence="8">
    <location>
        <begin position="4"/>
        <end position="144"/>
    </location>
</feature>
<reference evidence="9 10" key="1">
    <citation type="journal article" date="2016" name="Nat. Commun.">
        <title>Thousands of microbial genomes shed light on interconnected biogeochemical processes in an aquifer system.</title>
        <authorList>
            <person name="Anantharaman K."/>
            <person name="Brown C.T."/>
            <person name="Hug L.A."/>
            <person name="Sharon I."/>
            <person name="Castelle C.J."/>
            <person name="Probst A.J."/>
            <person name="Thomas B.C."/>
            <person name="Singh A."/>
            <person name="Wilkins M.J."/>
            <person name="Karaoz U."/>
            <person name="Brodie E.L."/>
            <person name="Williams K.H."/>
            <person name="Hubbard S.S."/>
            <person name="Banfield J.F."/>
        </authorList>
    </citation>
    <scope>NUCLEOTIDE SEQUENCE [LARGE SCALE GENOMIC DNA]</scope>
</reference>
<gene>
    <name evidence="6" type="primary">trmL</name>
    <name evidence="9" type="ORF">A2527_13190</name>
</gene>
<feature type="binding site" evidence="6 7">
    <location>
        <position position="132"/>
    </location>
    <ligand>
        <name>S-adenosyl-L-methionine</name>
        <dbReference type="ChEBI" id="CHEBI:59789"/>
    </ligand>
</feature>
<dbReference type="Pfam" id="PF00588">
    <property type="entry name" value="SpoU_methylase"/>
    <property type="match status" value="1"/>
</dbReference>
<dbReference type="AlphaFoldDB" id="A0A1F6GG84"/>
<dbReference type="PANTHER" id="PTHR42971">
    <property type="entry name" value="TRNA (CYTIDINE(34)-2'-O)-METHYLTRANSFERASE"/>
    <property type="match status" value="1"/>
</dbReference>
<feature type="binding site" evidence="6 7">
    <location>
        <position position="123"/>
    </location>
    <ligand>
        <name>S-adenosyl-L-methionine</name>
        <dbReference type="ChEBI" id="CHEBI:59789"/>
    </ligand>
</feature>
<keyword evidence="4 6" id="KW-0949">S-adenosyl-L-methionine</keyword>
<keyword evidence="5 6" id="KW-0819">tRNA processing</keyword>
<comment type="caution">
    <text evidence="6">Lacks conserved residue(s) required for the propagation of feature annotation.</text>
</comment>
<evidence type="ECO:0000256" key="7">
    <source>
        <dbReference type="PIRSR" id="PIRSR029256-1"/>
    </source>
</evidence>
<dbReference type="GO" id="GO:0005737">
    <property type="term" value="C:cytoplasm"/>
    <property type="evidence" value="ECO:0007669"/>
    <property type="project" value="UniProtKB-SubCell"/>
</dbReference>
<comment type="catalytic activity">
    <reaction evidence="6">
        <text>cytidine(34) in tRNA + S-adenosyl-L-methionine = 2'-O-methylcytidine(34) in tRNA + S-adenosyl-L-homocysteine + H(+)</text>
        <dbReference type="Rhea" id="RHEA:43084"/>
        <dbReference type="Rhea" id="RHEA-COMP:10331"/>
        <dbReference type="Rhea" id="RHEA-COMP:10332"/>
        <dbReference type="ChEBI" id="CHEBI:15378"/>
        <dbReference type="ChEBI" id="CHEBI:57856"/>
        <dbReference type="ChEBI" id="CHEBI:59789"/>
        <dbReference type="ChEBI" id="CHEBI:74495"/>
        <dbReference type="ChEBI" id="CHEBI:82748"/>
        <dbReference type="EC" id="2.1.1.207"/>
    </reaction>
</comment>
<comment type="subunit">
    <text evidence="6">Homodimer.</text>
</comment>
<keyword evidence="3 6" id="KW-0808">Transferase</keyword>
<dbReference type="PIRSF" id="PIRSF029256">
    <property type="entry name" value="SpoU_TrmH_prd"/>
    <property type="match status" value="1"/>
</dbReference>
<feature type="binding site" evidence="6 7">
    <location>
        <position position="102"/>
    </location>
    <ligand>
        <name>S-adenosyl-L-methionine</name>
        <dbReference type="ChEBI" id="CHEBI:59789"/>
    </ligand>
</feature>
<comment type="similarity">
    <text evidence="6">Belongs to the class IV-like SAM-binding methyltransferase superfamily. RNA methyltransferase TrmH family. TrmL subfamily.</text>
</comment>
<comment type="subcellular location">
    <subcellularLocation>
        <location evidence="6">Cytoplasm</location>
    </subcellularLocation>
</comment>
<dbReference type="GO" id="GO:0002130">
    <property type="term" value="P:wobble position ribose methylation"/>
    <property type="evidence" value="ECO:0007669"/>
    <property type="project" value="TreeGrafter"/>
</dbReference>
<evidence type="ECO:0000256" key="1">
    <source>
        <dbReference type="ARBA" id="ARBA00022490"/>
    </source>
</evidence>
<comment type="catalytic activity">
    <reaction evidence="6">
        <text>5-carboxymethylaminomethyluridine(34) in tRNA(Leu) + S-adenosyl-L-methionine = 5-carboxymethylaminomethyl-2'-O-methyluridine(34) in tRNA(Leu) + S-adenosyl-L-homocysteine + H(+)</text>
        <dbReference type="Rhea" id="RHEA:43088"/>
        <dbReference type="Rhea" id="RHEA-COMP:10333"/>
        <dbReference type="Rhea" id="RHEA-COMP:10334"/>
        <dbReference type="ChEBI" id="CHEBI:15378"/>
        <dbReference type="ChEBI" id="CHEBI:57856"/>
        <dbReference type="ChEBI" id="CHEBI:59789"/>
        <dbReference type="ChEBI" id="CHEBI:74508"/>
        <dbReference type="ChEBI" id="CHEBI:74511"/>
        <dbReference type="EC" id="2.1.1.207"/>
    </reaction>
</comment>
<evidence type="ECO:0000256" key="3">
    <source>
        <dbReference type="ARBA" id="ARBA00022679"/>
    </source>
</evidence>
<evidence type="ECO:0000256" key="4">
    <source>
        <dbReference type="ARBA" id="ARBA00022691"/>
    </source>
</evidence>
<dbReference type="GO" id="GO:0141098">
    <property type="term" value="F:tRNA (cytidine(34)-2'-O)-methyltransferase activity"/>
    <property type="evidence" value="ECO:0007669"/>
    <property type="project" value="RHEA"/>
</dbReference>
<dbReference type="SUPFAM" id="SSF75217">
    <property type="entry name" value="alpha/beta knot"/>
    <property type="match status" value="1"/>
</dbReference>
<evidence type="ECO:0000259" key="8">
    <source>
        <dbReference type="Pfam" id="PF00588"/>
    </source>
</evidence>
<dbReference type="GO" id="GO:0141102">
    <property type="term" value="F:tRNA (5-carboxymethylaminomethyluridine(34)-2'-O)-methyltransferase activity"/>
    <property type="evidence" value="ECO:0007669"/>
    <property type="project" value="RHEA"/>
</dbReference>
<dbReference type="GO" id="GO:0003723">
    <property type="term" value="F:RNA binding"/>
    <property type="evidence" value="ECO:0007669"/>
    <property type="project" value="InterPro"/>
</dbReference>
<name>A0A1F6GG84_9PROT</name>
<dbReference type="InterPro" id="IPR016914">
    <property type="entry name" value="TrmL"/>
</dbReference>
<evidence type="ECO:0000313" key="9">
    <source>
        <dbReference type="EMBL" id="OGG97102.1"/>
    </source>
</evidence>
<dbReference type="Proteomes" id="UP000178449">
    <property type="component" value="Unassembled WGS sequence"/>
</dbReference>
<accession>A0A1F6GG84</accession>
<evidence type="ECO:0000313" key="10">
    <source>
        <dbReference type="Proteomes" id="UP000178449"/>
    </source>
</evidence>
<keyword evidence="1 6" id="KW-0963">Cytoplasm</keyword>
<dbReference type="Gene3D" id="3.40.1280.10">
    <property type="match status" value="1"/>
</dbReference>
<dbReference type="EC" id="2.1.1.207" evidence="6"/>
<dbReference type="CDD" id="cd18094">
    <property type="entry name" value="SpoU-like_TrmL"/>
    <property type="match status" value="1"/>
</dbReference>